<accession>A0AAN6V208</accession>
<dbReference type="AlphaFoldDB" id="A0AAN6V208"/>
<evidence type="ECO:0000259" key="5">
    <source>
        <dbReference type="Pfam" id="PF00135"/>
    </source>
</evidence>
<dbReference type="PANTHER" id="PTHR43142">
    <property type="entry name" value="CARBOXYLIC ESTER HYDROLASE"/>
    <property type="match status" value="1"/>
</dbReference>
<dbReference type="InterPro" id="IPR002168">
    <property type="entry name" value="Lipase_GDXG_HIS_AS"/>
</dbReference>
<dbReference type="RefSeq" id="XP_062636724.1">
    <property type="nucleotide sequence ID" value="XM_062783910.1"/>
</dbReference>
<dbReference type="InterPro" id="IPR002018">
    <property type="entry name" value="CarbesteraseB"/>
</dbReference>
<dbReference type="Proteomes" id="UP001302676">
    <property type="component" value="Unassembled WGS sequence"/>
</dbReference>
<dbReference type="Gene3D" id="3.40.50.1820">
    <property type="entry name" value="alpha/beta hydrolase"/>
    <property type="match status" value="1"/>
</dbReference>
<sequence length="702" mass="74486">MRLTQPPAALVLLAVRAAARSILDKSSSLTLLFQNNLDPLDDGNHVGALLLDPMPYSAGVAACASLHETLVTPDVIGKHPQDFADSLRYLQFSGHVRPNSRFFVANATLSVPVEAGSKPRLEPIKAADGALNVLCTQSERAASADVSSPSASNAVSVTSAAGNTYLGYRNLKSFRFLGIPYANPVSRFEYSTVYSKKGQTINAQGYGANCAQAYDDTSKEDCLFLNIQTPYLPGTAQPRRRSLKPVLLTIHGGAFTGGNGGSGFDGGNLVSREDIVAVSINYRLTTLGFLAIPGTDIKGNFGIGDQVTALRWVRQNIALFGGDPARITVIGESAGAGSVKALIGSPPVIREKLVAGAIAQSNLGGGEGMGPSASYSTTYSKYYTIEQSYAVAGQQIFRGAGCNQTQLDEQIRCLKAVPAKTLANLPDVARYVVQDGHFINARQLNVAARDGSTAHVPVIFGTTAHDGASFFPYPQGGNFTSEADFIAAALGVDAASARAILDSQLFPLYSTGNLSLDAFNVSQRVMTDVGFRCIDEAIVYGGARSGVFPAAYYYTFDRTNGGYDPNGLGATGLSAGPVTPGYPLGNPNLPYFRLHGAEIGFTYGNVLPRDPADTKATQLITGFFASFAKTGDPNPPEAYLRARGYSEALANHRESGPWRPVSSEAGPGKSLDYPARTISLPDRAQCAWLKYPITYYLDQRKS</sequence>
<reference evidence="6" key="1">
    <citation type="journal article" date="2023" name="Mol. Phylogenet. Evol.">
        <title>Genome-scale phylogeny and comparative genomics of the fungal order Sordariales.</title>
        <authorList>
            <person name="Hensen N."/>
            <person name="Bonometti L."/>
            <person name="Westerberg I."/>
            <person name="Brannstrom I.O."/>
            <person name="Guillou S."/>
            <person name="Cros-Aarteil S."/>
            <person name="Calhoun S."/>
            <person name="Haridas S."/>
            <person name="Kuo A."/>
            <person name="Mondo S."/>
            <person name="Pangilinan J."/>
            <person name="Riley R."/>
            <person name="LaButti K."/>
            <person name="Andreopoulos B."/>
            <person name="Lipzen A."/>
            <person name="Chen C."/>
            <person name="Yan M."/>
            <person name="Daum C."/>
            <person name="Ng V."/>
            <person name="Clum A."/>
            <person name="Steindorff A."/>
            <person name="Ohm R.A."/>
            <person name="Martin F."/>
            <person name="Silar P."/>
            <person name="Natvig D.O."/>
            <person name="Lalanne C."/>
            <person name="Gautier V."/>
            <person name="Ament-Velasquez S.L."/>
            <person name="Kruys A."/>
            <person name="Hutchinson M.I."/>
            <person name="Powell A.J."/>
            <person name="Barry K."/>
            <person name="Miller A.N."/>
            <person name="Grigoriev I.V."/>
            <person name="Debuchy R."/>
            <person name="Gladieux P."/>
            <person name="Hiltunen Thoren M."/>
            <person name="Johannesson H."/>
        </authorList>
    </citation>
    <scope>NUCLEOTIDE SEQUENCE</scope>
    <source>
        <strain evidence="6">CBS 141.50</strain>
    </source>
</reference>
<dbReference type="PANTHER" id="PTHR43142:SF3">
    <property type="entry name" value="PUTATIVE (AFU_ORTHOLOGUE AFUA_3G09070)-RELATED"/>
    <property type="match status" value="1"/>
</dbReference>
<comment type="similarity">
    <text evidence="2">Belongs to the 'GDXG' lipolytic enzyme family.</text>
</comment>
<dbReference type="SUPFAM" id="SSF53474">
    <property type="entry name" value="alpha/beta-Hydrolases"/>
    <property type="match status" value="1"/>
</dbReference>
<evidence type="ECO:0000256" key="2">
    <source>
        <dbReference type="ARBA" id="ARBA00010515"/>
    </source>
</evidence>
<dbReference type="InterPro" id="IPR029058">
    <property type="entry name" value="AB_hydrolase_fold"/>
</dbReference>
<feature type="chain" id="PRO_5042880056" evidence="4">
    <location>
        <begin position="20"/>
        <end position="702"/>
    </location>
</feature>
<keyword evidence="4" id="KW-0732">Signal</keyword>
<comment type="caution">
    <text evidence="6">The sequence shown here is derived from an EMBL/GenBank/DDBJ whole genome shotgun (WGS) entry which is preliminary data.</text>
</comment>
<gene>
    <name evidence="6" type="ORF">C8A04DRAFT_37547</name>
</gene>
<dbReference type="Pfam" id="PF00135">
    <property type="entry name" value="COesterase"/>
    <property type="match status" value="1"/>
</dbReference>
<dbReference type="PROSITE" id="PS00122">
    <property type="entry name" value="CARBOXYLESTERASE_B_1"/>
    <property type="match status" value="1"/>
</dbReference>
<name>A0AAN6V208_9PEZI</name>
<keyword evidence="7" id="KW-1185">Reference proteome</keyword>
<feature type="signal peptide" evidence="4">
    <location>
        <begin position="1"/>
        <end position="19"/>
    </location>
</feature>
<dbReference type="GO" id="GO:0016787">
    <property type="term" value="F:hydrolase activity"/>
    <property type="evidence" value="ECO:0007669"/>
    <property type="project" value="UniProtKB-KW"/>
</dbReference>
<proteinExistence type="inferred from homology"/>
<comment type="similarity">
    <text evidence="1">Belongs to the type-B carboxylesterase/lipase family.</text>
</comment>
<organism evidence="6 7">
    <name type="scientific">Dichotomopilus funicola</name>
    <dbReference type="NCBI Taxonomy" id="1934379"/>
    <lineage>
        <taxon>Eukaryota</taxon>
        <taxon>Fungi</taxon>
        <taxon>Dikarya</taxon>
        <taxon>Ascomycota</taxon>
        <taxon>Pezizomycotina</taxon>
        <taxon>Sordariomycetes</taxon>
        <taxon>Sordariomycetidae</taxon>
        <taxon>Sordariales</taxon>
        <taxon>Chaetomiaceae</taxon>
        <taxon>Dichotomopilus</taxon>
    </lineage>
</organism>
<dbReference type="PROSITE" id="PS01173">
    <property type="entry name" value="LIPASE_GDXG_HIS"/>
    <property type="match status" value="1"/>
</dbReference>
<dbReference type="GeneID" id="87820523"/>
<reference evidence="6" key="2">
    <citation type="submission" date="2023-05" db="EMBL/GenBank/DDBJ databases">
        <authorList>
            <consortium name="Lawrence Berkeley National Laboratory"/>
            <person name="Steindorff A."/>
            <person name="Hensen N."/>
            <person name="Bonometti L."/>
            <person name="Westerberg I."/>
            <person name="Brannstrom I.O."/>
            <person name="Guillou S."/>
            <person name="Cros-Aarteil S."/>
            <person name="Calhoun S."/>
            <person name="Haridas S."/>
            <person name="Kuo A."/>
            <person name="Mondo S."/>
            <person name="Pangilinan J."/>
            <person name="Riley R."/>
            <person name="Labutti K."/>
            <person name="Andreopoulos B."/>
            <person name="Lipzen A."/>
            <person name="Chen C."/>
            <person name="Yanf M."/>
            <person name="Daum C."/>
            <person name="Ng V."/>
            <person name="Clum A."/>
            <person name="Ohm R."/>
            <person name="Martin F."/>
            <person name="Silar P."/>
            <person name="Natvig D."/>
            <person name="Lalanne C."/>
            <person name="Gautier V."/>
            <person name="Ament-Velasquez S.L."/>
            <person name="Kruys A."/>
            <person name="Hutchinson M.I."/>
            <person name="Powell A.J."/>
            <person name="Barry K."/>
            <person name="Miller A.N."/>
            <person name="Grigoriev I.V."/>
            <person name="Debuchy R."/>
            <person name="Gladieux P."/>
            <person name="Thoren M.H."/>
            <person name="Johannesson H."/>
        </authorList>
    </citation>
    <scope>NUCLEOTIDE SEQUENCE</scope>
    <source>
        <strain evidence="6">CBS 141.50</strain>
    </source>
</reference>
<evidence type="ECO:0000313" key="7">
    <source>
        <dbReference type="Proteomes" id="UP001302676"/>
    </source>
</evidence>
<evidence type="ECO:0000256" key="1">
    <source>
        <dbReference type="ARBA" id="ARBA00005964"/>
    </source>
</evidence>
<evidence type="ECO:0000256" key="3">
    <source>
        <dbReference type="ARBA" id="ARBA00022801"/>
    </source>
</evidence>
<feature type="domain" description="Carboxylesterase type B" evidence="5">
    <location>
        <begin position="175"/>
        <end position="675"/>
    </location>
</feature>
<protein>
    <submittedName>
        <fullName evidence="6">Carboxylesterase family-domain-containing protein</fullName>
    </submittedName>
</protein>
<evidence type="ECO:0000256" key="4">
    <source>
        <dbReference type="SAM" id="SignalP"/>
    </source>
</evidence>
<evidence type="ECO:0000313" key="6">
    <source>
        <dbReference type="EMBL" id="KAK4143353.1"/>
    </source>
</evidence>
<dbReference type="EMBL" id="MU853587">
    <property type="protein sequence ID" value="KAK4143353.1"/>
    <property type="molecule type" value="Genomic_DNA"/>
</dbReference>
<dbReference type="InterPro" id="IPR019826">
    <property type="entry name" value="Carboxylesterase_B_AS"/>
</dbReference>
<keyword evidence="3" id="KW-0378">Hydrolase</keyword>